<feature type="domain" description="Reductase C-terminal" evidence="6">
    <location>
        <begin position="321"/>
        <end position="386"/>
    </location>
</feature>
<reference evidence="7" key="1">
    <citation type="journal article" date="2014" name="Int. J. Syst. Evol. Microbiol.">
        <title>Complete genome sequence of Corynebacterium casei LMG S-19264T (=DSM 44701T), isolated from a smear-ripened cheese.</title>
        <authorList>
            <consortium name="US DOE Joint Genome Institute (JGI-PGF)"/>
            <person name="Walter F."/>
            <person name="Albersmeier A."/>
            <person name="Kalinowski J."/>
            <person name="Ruckert C."/>
        </authorList>
    </citation>
    <scope>NUCLEOTIDE SEQUENCE</scope>
    <source>
        <strain evidence="7">CGMCC 1.12426</strain>
    </source>
</reference>
<dbReference type="Proteomes" id="UP000605148">
    <property type="component" value="Unassembled WGS sequence"/>
</dbReference>
<dbReference type="InterPro" id="IPR023753">
    <property type="entry name" value="FAD/NAD-binding_dom"/>
</dbReference>
<dbReference type="PANTHER" id="PTHR43557">
    <property type="entry name" value="APOPTOSIS-INDUCING FACTOR 1"/>
    <property type="match status" value="1"/>
</dbReference>
<dbReference type="EMBL" id="BMFA01000015">
    <property type="protein sequence ID" value="GGB61567.1"/>
    <property type="molecule type" value="Genomic_DNA"/>
</dbReference>
<dbReference type="Gene3D" id="3.30.390.30">
    <property type="match status" value="1"/>
</dbReference>
<dbReference type="SUPFAM" id="SSF55424">
    <property type="entry name" value="FAD/NAD-linked reductases, dimerisation (C-terminal) domain"/>
    <property type="match status" value="1"/>
</dbReference>
<dbReference type="SUPFAM" id="SSF51905">
    <property type="entry name" value="FAD/NAD(P)-binding domain"/>
    <property type="match status" value="2"/>
</dbReference>
<accession>A0A916TNB2</accession>
<dbReference type="Pfam" id="PF07992">
    <property type="entry name" value="Pyr_redox_2"/>
    <property type="match status" value="1"/>
</dbReference>
<evidence type="ECO:0000256" key="2">
    <source>
        <dbReference type="ARBA" id="ARBA00022630"/>
    </source>
</evidence>
<evidence type="ECO:0000313" key="8">
    <source>
        <dbReference type="Proteomes" id="UP000605148"/>
    </source>
</evidence>
<evidence type="ECO:0000259" key="6">
    <source>
        <dbReference type="Pfam" id="PF14759"/>
    </source>
</evidence>
<gene>
    <name evidence="7" type="primary">hcaD</name>
    <name evidence="7" type="ORF">GCM10011316_36930</name>
</gene>
<dbReference type="GO" id="GO:0005737">
    <property type="term" value="C:cytoplasm"/>
    <property type="evidence" value="ECO:0007669"/>
    <property type="project" value="TreeGrafter"/>
</dbReference>
<dbReference type="PRINTS" id="PR00411">
    <property type="entry name" value="PNDRDTASEI"/>
</dbReference>
<dbReference type="RefSeq" id="WP_150497628.1">
    <property type="nucleotide sequence ID" value="NZ_BMFA01000015.1"/>
</dbReference>
<reference evidence="7" key="2">
    <citation type="submission" date="2020-09" db="EMBL/GenBank/DDBJ databases">
        <authorList>
            <person name="Sun Q."/>
            <person name="Zhou Y."/>
        </authorList>
    </citation>
    <scope>NUCLEOTIDE SEQUENCE</scope>
    <source>
        <strain evidence="7">CGMCC 1.12426</strain>
    </source>
</reference>
<proteinExistence type="predicted"/>
<evidence type="ECO:0000259" key="5">
    <source>
        <dbReference type="Pfam" id="PF07992"/>
    </source>
</evidence>
<dbReference type="InterPro" id="IPR050446">
    <property type="entry name" value="FAD-oxidoreductase/Apoptosis"/>
</dbReference>
<dbReference type="Pfam" id="PF14759">
    <property type="entry name" value="Reductase_C"/>
    <property type="match status" value="1"/>
</dbReference>
<dbReference type="OrthoDB" id="7809559at2"/>
<feature type="domain" description="FAD/NAD(P)-binding" evidence="5">
    <location>
        <begin position="4"/>
        <end position="302"/>
    </location>
</feature>
<comment type="cofactor">
    <cofactor evidence="1">
        <name>FAD</name>
        <dbReference type="ChEBI" id="CHEBI:57692"/>
    </cofactor>
</comment>
<dbReference type="AlphaFoldDB" id="A0A916TNB2"/>
<sequence length="395" mass="42173">MQETIVIVGAGQAGAQVAQSLRAEGHEGPIRLIGEEPHPPYQRPPLSKKYLAGDLGAEALYLRPPAFYTTHNIDLIPDTRVTGIDRAAKRIRLANGDTLDYGRLVLATGTRSRTLDLPGSDLPGVMTLRGMVDVDAIRMRMVAAKTIVIIGAGYIGLEVAAVAQGMGKAVTVVEALDRPMKRVVSPQVSSYFAGLHRARGVTLLLDTGVDAIEGTAEGIDGVLLSSGKTIPSDLILVAVGAQPNDELAAEAGLETDNGILVDGAGQTSDECIFAAGDCSRFFSARYGRSVRMESVQNAIDQAKAVATALCGGEVDYDPLPWFWSDQYDIKLQIAGLSDEYDNTVVVGSPEDHKFYVAYLKNGQLIAVDSINSPRSHMMARRVIGEAWREDLLPGA</sequence>
<keyword evidence="4" id="KW-0560">Oxidoreductase</keyword>
<keyword evidence="8" id="KW-1185">Reference proteome</keyword>
<evidence type="ECO:0000256" key="1">
    <source>
        <dbReference type="ARBA" id="ARBA00001974"/>
    </source>
</evidence>
<comment type="caution">
    <text evidence="7">The sequence shown here is derived from an EMBL/GenBank/DDBJ whole genome shotgun (WGS) entry which is preliminary data.</text>
</comment>
<evidence type="ECO:0000256" key="3">
    <source>
        <dbReference type="ARBA" id="ARBA00022827"/>
    </source>
</evidence>
<name>A0A916TNB2_9HYPH</name>
<keyword evidence="2" id="KW-0285">Flavoprotein</keyword>
<protein>
    <submittedName>
        <fullName evidence="7">Pyridine nucleotide-disulfide oxidoreductase</fullName>
    </submittedName>
</protein>
<dbReference type="PRINTS" id="PR00368">
    <property type="entry name" value="FADPNR"/>
</dbReference>
<organism evidence="7 8">
    <name type="scientific">Roseibium aquae</name>
    <dbReference type="NCBI Taxonomy" id="1323746"/>
    <lineage>
        <taxon>Bacteria</taxon>
        <taxon>Pseudomonadati</taxon>
        <taxon>Pseudomonadota</taxon>
        <taxon>Alphaproteobacteria</taxon>
        <taxon>Hyphomicrobiales</taxon>
        <taxon>Stappiaceae</taxon>
        <taxon>Roseibium</taxon>
    </lineage>
</organism>
<dbReference type="GO" id="GO:0016651">
    <property type="term" value="F:oxidoreductase activity, acting on NAD(P)H"/>
    <property type="evidence" value="ECO:0007669"/>
    <property type="project" value="TreeGrafter"/>
</dbReference>
<evidence type="ECO:0000313" key="7">
    <source>
        <dbReference type="EMBL" id="GGB61567.1"/>
    </source>
</evidence>
<dbReference type="PANTHER" id="PTHR43557:SF2">
    <property type="entry name" value="RIESKE DOMAIN-CONTAINING PROTEIN-RELATED"/>
    <property type="match status" value="1"/>
</dbReference>
<dbReference type="InterPro" id="IPR016156">
    <property type="entry name" value="FAD/NAD-linked_Rdtase_dimer_sf"/>
</dbReference>
<dbReference type="InterPro" id="IPR036188">
    <property type="entry name" value="FAD/NAD-bd_sf"/>
</dbReference>
<keyword evidence="3" id="KW-0274">FAD</keyword>
<dbReference type="InterPro" id="IPR028202">
    <property type="entry name" value="Reductase_C"/>
</dbReference>
<evidence type="ECO:0000256" key="4">
    <source>
        <dbReference type="ARBA" id="ARBA00023002"/>
    </source>
</evidence>
<dbReference type="Gene3D" id="3.50.50.60">
    <property type="entry name" value="FAD/NAD(P)-binding domain"/>
    <property type="match status" value="2"/>
</dbReference>